<sequence length="56" mass="6398">MFAEKNGSSFFLTGKIIDSHIAGRDYHAVPETLIRYNWPSGKEAGPVRLFFNHLNF</sequence>
<proteinExistence type="predicted"/>
<keyword evidence="2" id="KW-1185">Reference proteome</keyword>
<reference evidence="1 2" key="1">
    <citation type="submission" date="2019-06" db="EMBL/GenBank/DDBJ databases">
        <title>Sorghum-associated microbial communities from plants grown in Nebraska, USA.</title>
        <authorList>
            <person name="Schachtman D."/>
        </authorList>
    </citation>
    <scope>NUCLEOTIDE SEQUENCE [LARGE SCALE GENOMIC DNA]</scope>
    <source>
        <strain evidence="1 2">1209</strain>
    </source>
</reference>
<evidence type="ECO:0000313" key="2">
    <source>
        <dbReference type="Proteomes" id="UP000320811"/>
    </source>
</evidence>
<evidence type="ECO:0000313" key="1">
    <source>
        <dbReference type="EMBL" id="TWF33930.1"/>
    </source>
</evidence>
<dbReference type="EMBL" id="VIWO01000011">
    <property type="protein sequence ID" value="TWF33930.1"/>
    <property type="molecule type" value="Genomic_DNA"/>
</dbReference>
<comment type="caution">
    <text evidence="1">The sequence shown here is derived from an EMBL/GenBank/DDBJ whole genome shotgun (WGS) entry which is preliminary data.</text>
</comment>
<gene>
    <name evidence="1" type="ORF">FHW36_111121</name>
</gene>
<organism evidence="1 2">
    <name type="scientific">Chitinophaga polysaccharea</name>
    <dbReference type="NCBI Taxonomy" id="1293035"/>
    <lineage>
        <taxon>Bacteria</taxon>
        <taxon>Pseudomonadati</taxon>
        <taxon>Bacteroidota</taxon>
        <taxon>Chitinophagia</taxon>
        <taxon>Chitinophagales</taxon>
        <taxon>Chitinophagaceae</taxon>
        <taxon>Chitinophaga</taxon>
    </lineage>
</organism>
<protein>
    <submittedName>
        <fullName evidence="1">Uncharacterized protein</fullName>
    </submittedName>
</protein>
<name>A0A561P731_9BACT</name>
<dbReference type="AlphaFoldDB" id="A0A561P731"/>
<dbReference type="Proteomes" id="UP000320811">
    <property type="component" value="Unassembled WGS sequence"/>
</dbReference>
<accession>A0A561P731</accession>